<evidence type="ECO:0000313" key="2">
    <source>
        <dbReference type="EMBL" id="MDE1346346.1"/>
    </source>
</evidence>
<comment type="caution">
    <text evidence="2">The sequence shown here is derived from an EMBL/GenBank/DDBJ whole genome shotgun (WGS) entry which is preliminary data.</text>
</comment>
<dbReference type="SUPFAM" id="SSF54106">
    <property type="entry name" value="LysM domain"/>
    <property type="match status" value="1"/>
</dbReference>
<dbReference type="Pfam" id="PF01476">
    <property type="entry name" value="LysM"/>
    <property type="match status" value="1"/>
</dbReference>
<dbReference type="Gene3D" id="3.10.350.10">
    <property type="entry name" value="LysM domain"/>
    <property type="match status" value="1"/>
</dbReference>
<feature type="domain" description="LysM" evidence="1">
    <location>
        <begin position="37"/>
        <end position="85"/>
    </location>
</feature>
<protein>
    <submittedName>
        <fullName evidence="2">LysM peptidoglycan-binding domain-containing protein</fullName>
    </submittedName>
</protein>
<name>A0A9X4F7A7_9VIBR</name>
<dbReference type="PANTHER" id="PTHR34700">
    <property type="entry name" value="POTASSIUM BINDING PROTEIN KBP"/>
    <property type="match status" value="1"/>
</dbReference>
<sequence>MSSFIRHFALICWSLFWAGYTLAVDEIAIKIKPDAPKTYVVEDGDTLWGISTLYLDTPWQWPQLWQMNPSIENPHLIYPGDKLVLIWQRSQPQLSVKPRVKLSPQVRVLAKRALPIVEESLLLRYLHTDRLVEKQIVQRSQRVLGASSGHRYLTAQEPLYISGKQNHSRWGIYRQVGQFVRDDETIPSNEMIALRLIATAELAATQHAYSELTITALQQEIRLSDIALPETEGTALTFATTFYPSPSPRNSVAHILGPLTGGDYAGQNQVVVIDRGAQDQLRQGSMFDLRQEGAVVPVLKEKNNDVKTSAEDEIQLPSNSVGSLMVLHCYEYFSLALITNSRIPISRDILAVSPLVSEASSESESKPQSESAS</sequence>
<dbReference type="CDD" id="cd00118">
    <property type="entry name" value="LysM"/>
    <property type="match status" value="1"/>
</dbReference>
<proteinExistence type="predicted"/>
<dbReference type="Proteomes" id="UP001140978">
    <property type="component" value="Unassembled WGS sequence"/>
</dbReference>
<organism evidence="2 3">
    <name type="scientific">Vibrio aestuarianus</name>
    <dbReference type="NCBI Taxonomy" id="28171"/>
    <lineage>
        <taxon>Bacteria</taxon>
        <taxon>Pseudomonadati</taxon>
        <taxon>Pseudomonadota</taxon>
        <taxon>Gammaproteobacteria</taxon>
        <taxon>Vibrionales</taxon>
        <taxon>Vibrionaceae</taxon>
        <taxon>Vibrio</taxon>
    </lineage>
</organism>
<dbReference type="PROSITE" id="PS51782">
    <property type="entry name" value="LYSM"/>
    <property type="match status" value="1"/>
</dbReference>
<dbReference type="RefSeq" id="WP_171979839.1">
    <property type="nucleotide sequence ID" value="NZ_JAKNAV010000054.1"/>
</dbReference>
<dbReference type="AlphaFoldDB" id="A0A9X4F7A7"/>
<evidence type="ECO:0000259" key="1">
    <source>
        <dbReference type="PROSITE" id="PS51782"/>
    </source>
</evidence>
<dbReference type="EMBL" id="JAKNAX010000016">
    <property type="protein sequence ID" value="MDE1346346.1"/>
    <property type="molecule type" value="Genomic_DNA"/>
</dbReference>
<accession>A0A9X4F7A7</accession>
<gene>
    <name evidence="2" type="ORF">L9X51_07885</name>
</gene>
<dbReference type="InterPro" id="IPR018392">
    <property type="entry name" value="LysM"/>
</dbReference>
<dbReference type="InterPro" id="IPR036779">
    <property type="entry name" value="LysM_dom_sf"/>
</dbReference>
<dbReference type="PANTHER" id="PTHR34700:SF4">
    <property type="entry name" value="PHAGE-LIKE ELEMENT PBSX PROTEIN XKDP"/>
    <property type="match status" value="1"/>
</dbReference>
<reference evidence="2" key="1">
    <citation type="submission" date="2022-02" db="EMBL/GenBank/DDBJ databases">
        <title>Emergence and expansion in Europe of a Vibrio aestuarianus clonal complex pathogenic for oysters.</title>
        <authorList>
            <person name="Mesnil A."/>
            <person name="Travers M.-A."/>
        </authorList>
    </citation>
    <scope>NUCLEOTIDE SEQUENCE</scope>
    <source>
        <strain evidence="2">19_064_15T1</strain>
    </source>
</reference>
<dbReference type="SMART" id="SM00257">
    <property type="entry name" value="LysM"/>
    <property type="match status" value="1"/>
</dbReference>
<evidence type="ECO:0000313" key="3">
    <source>
        <dbReference type="Proteomes" id="UP001140978"/>
    </source>
</evidence>
<dbReference type="InterPro" id="IPR052196">
    <property type="entry name" value="Bact_Kbp"/>
</dbReference>